<dbReference type="PANTHER" id="PTHR42782">
    <property type="entry name" value="SI:CH73-314G15.3"/>
    <property type="match status" value="1"/>
</dbReference>
<evidence type="ECO:0000313" key="1">
    <source>
        <dbReference type="EMBL" id="KKK40044.1"/>
    </source>
</evidence>
<dbReference type="Proteomes" id="UP000034166">
    <property type="component" value="Unassembled WGS sequence"/>
</dbReference>
<dbReference type="PATRIC" id="fig|1408103.3.peg.436"/>
<dbReference type="PANTHER" id="PTHR42782:SF2">
    <property type="entry name" value="3-OXOACYL-[ACYL-CARRIER-PROTEIN] SYNTHASE-LIKE PROTEIN"/>
    <property type="match status" value="1"/>
</dbReference>
<evidence type="ECO:0008006" key="3">
    <source>
        <dbReference type="Google" id="ProtNLM"/>
    </source>
</evidence>
<dbReference type="EMBL" id="LAYY01000001">
    <property type="protein sequence ID" value="KKK40044.1"/>
    <property type="molecule type" value="Genomic_DNA"/>
</dbReference>
<dbReference type="InterPro" id="IPR007402">
    <property type="entry name" value="DUF455"/>
</dbReference>
<comment type="caution">
    <text evidence="1">The sequence shown here is derived from an EMBL/GenBank/DDBJ whole genome shotgun (WGS) entry which is preliminary data.</text>
</comment>
<organism evidence="1 2">
    <name type="scientific">Mesobacillus campisalis</name>
    <dbReference type="NCBI Taxonomy" id="1408103"/>
    <lineage>
        <taxon>Bacteria</taxon>
        <taxon>Bacillati</taxon>
        <taxon>Bacillota</taxon>
        <taxon>Bacilli</taxon>
        <taxon>Bacillales</taxon>
        <taxon>Bacillaceae</taxon>
        <taxon>Mesobacillus</taxon>
    </lineage>
</organism>
<dbReference type="Pfam" id="PF04305">
    <property type="entry name" value="DUF455"/>
    <property type="match status" value="1"/>
</dbReference>
<reference evidence="1 2" key="1">
    <citation type="submission" date="2015-04" db="EMBL/GenBank/DDBJ databases">
        <title>Taxonomic description and genome sequence of Bacillus campisalis sp. nov., a novel member of the genus Bacillus isolated from solar saltern.</title>
        <authorList>
            <person name="Mathan Kumar R."/>
            <person name="Kaur G."/>
            <person name="Kumar A."/>
            <person name="Singh N.K."/>
            <person name="Kaur N."/>
            <person name="Kumar N."/>
            <person name="Mayilraj S."/>
        </authorList>
    </citation>
    <scope>NUCLEOTIDE SEQUENCE [LARGE SCALE GENOMIC DNA]</scope>
    <source>
        <strain evidence="1 2">SA2-6</strain>
    </source>
</reference>
<proteinExistence type="predicted"/>
<dbReference type="AlphaFoldDB" id="A0A0M2SZQ0"/>
<accession>A0A0M2SZQ0</accession>
<evidence type="ECO:0000313" key="2">
    <source>
        <dbReference type="Proteomes" id="UP000034166"/>
    </source>
</evidence>
<name>A0A0M2SZQ0_9BACI</name>
<gene>
    <name evidence="1" type="ORF">WQ57_01925</name>
</gene>
<keyword evidence="2" id="KW-1185">Reference proteome</keyword>
<sequence length="438" mass="51207">MTVEYLPSNQKRGKFMRYDTAVILKRYFLCERALVIGQAGWLSGIPYFDVKMILPKMLWEDAMTAHELRNRVYELRFPSRMLEIGDDQALVDLIQQSYNAPNPLAFVMGLSRVFKPALKQAFEDYLEMADVLGDGPTHRFLELAVREKEDQIQTLEKYVQHYLEKEDARSIETAMQWVEELREKLGEIGGIGIENCKGMEVRLSDQVFTPNEVPNRDDRFIPVRFYWPDIVDKSFPYGEGVKLQLRSAISHLNEIWAVENAGFILHEFAGELGWDFIYDAARWVYDESRHCTMGYERLKQWGFEESELPLGTYIFDSCKGKDPIYRLGMLFYFESKNIGKKPERIKSFAEFNDQVSQHDMDFDWADETIHTAYGKRWLSAILEKRGLNPKDYQKIKDECDRLVDDVLKSVTEEEVQQITQITENMVEKAKQLVTAERV</sequence>
<dbReference type="RefSeq" id="WP_046521985.1">
    <property type="nucleotide sequence ID" value="NZ_LAYY01000001.1"/>
</dbReference>
<protein>
    <recommendedName>
        <fullName evidence="3">DUF455 domain-containing protein</fullName>
    </recommendedName>
</protein>